<dbReference type="CDD" id="cd00104">
    <property type="entry name" value="KAZAL_FS"/>
    <property type="match status" value="1"/>
</dbReference>
<evidence type="ECO:0000259" key="5">
    <source>
        <dbReference type="PROSITE" id="PS51465"/>
    </source>
</evidence>
<dbReference type="SUPFAM" id="SSF100895">
    <property type="entry name" value="Kazal-type serine protease inhibitors"/>
    <property type="match status" value="2"/>
</dbReference>
<dbReference type="PANTHER" id="PTHR10913">
    <property type="entry name" value="FOLLISTATIN-RELATED"/>
    <property type="match status" value="1"/>
</dbReference>
<evidence type="ECO:0000256" key="2">
    <source>
        <dbReference type="ARBA" id="ARBA00022900"/>
    </source>
</evidence>
<gene>
    <name evidence="7" type="primary">LOC111126411</name>
</gene>
<dbReference type="GO" id="GO:0005576">
    <property type="term" value="C:extracellular region"/>
    <property type="evidence" value="ECO:0007669"/>
    <property type="project" value="TreeGrafter"/>
</dbReference>
<dbReference type="GO" id="GO:0004867">
    <property type="term" value="F:serine-type endopeptidase inhibitor activity"/>
    <property type="evidence" value="ECO:0007669"/>
    <property type="project" value="UniProtKB-KW"/>
</dbReference>
<dbReference type="Pfam" id="PF07648">
    <property type="entry name" value="Kazal_2"/>
    <property type="match status" value="1"/>
</dbReference>
<dbReference type="SMART" id="SM00280">
    <property type="entry name" value="KAZAL"/>
    <property type="match status" value="2"/>
</dbReference>
<organism evidence="6 7">
    <name type="scientific">Crassostrea virginica</name>
    <name type="common">Eastern oyster</name>
    <dbReference type="NCBI Taxonomy" id="6565"/>
    <lineage>
        <taxon>Eukaryota</taxon>
        <taxon>Metazoa</taxon>
        <taxon>Spiralia</taxon>
        <taxon>Lophotrochozoa</taxon>
        <taxon>Mollusca</taxon>
        <taxon>Bivalvia</taxon>
        <taxon>Autobranchia</taxon>
        <taxon>Pteriomorphia</taxon>
        <taxon>Ostreida</taxon>
        <taxon>Ostreoidea</taxon>
        <taxon>Ostreidae</taxon>
        <taxon>Crassostrea</taxon>
    </lineage>
</organism>
<evidence type="ECO:0000313" key="7">
    <source>
        <dbReference type="RefSeq" id="XP_022326745.1"/>
    </source>
</evidence>
<dbReference type="Proteomes" id="UP000694844">
    <property type="component" value="Chromosome 3"/>
</dbReference>
<dbReference type="Gene3D" id="3.30.60.30">
    <property type="match status" value="2"/>
</dbReference>
<keyword evidence="3" id="KW-1015">Disulfide bond</keyword>
<evidence type="ECO:0000256" key="4">
    <source>
        <dbReference type="SAM" id="SignalP"/>
    </source>
</evidence>
<dbReference type="PROSITE" id="PS51465">
    <property type="entry name" value="KAZAL_2"/>
    <property type="match status" value="2"/>
</dbReference>
<keyword evidence="2" id="KW-0722">Serine protease inhibitor</keyword>
<dbReference type="Pfam" id="PF00050">
    <property type="entry name" value="Kazal_1"/>
    <property type="match status" value="1"/>
</dbReference>
<dbReference type="GeneID" id="111126411"/>
<accession>A0A8B8DGB6</accession>
<dbReference type="InterPro" id="IPR002350">
    <property type="entry name" value="Kazal_dom"/>
</dbReference>
<dbReference type="PANTHER" id="PTHR10913:SF45">
    <property type="entry name" value="FOLLISTATIN, ISOFORM A-RELATED"/>
    <property type="match status" value="1"/>
</dbReference>
<dbReference type="InterPro" id="IPR050653">
    <property type="entry name" value="Prot_Inhib_GrowthFact_Antg"/>
</dbReference>
<feature type="signal peptide" evidence="4">
    <location>
        <begin position="1"/>
        <end position="24"/>
    </location>
</feature>
<protein>
    <submittedName>
        <fullName evidence="7">Tomoregulin-2-like</fullName>
    </submittedName>
</protein>
<feature type="domain" description="Kazal-like" evidence="5">
    <location>
        <begin position="32"/>
        <end position="92"/>
    </location>
</feature>
<keyword evidence="1" id="KW-0646">Protease inhibitor</keyword>
<dbReference type="InterPro" id="IPR036058">
    <property type="entry name" value="Kazal_dom_sf"/>
</dbReference>
<dbReference type="KEGG" id="cvn:111126411"/>
<proteinExistence type="predicted"/>
<feature type="domain" description="Kazal-like" evidence="5">
    <location>
        <begin position="115"/>
        <end position="170"/>
    </location>
</feature>
<dbReference type="AlphaFoldDB" id="A0A8B8DGB6"/>
<feature type="chain" id="PRO_5034143657" evidence="4">
    <location>
        <begin position="25"/>
        <end position="185"/>
    </location>
</feature>
<keyword evidence="6" id="KW-1185">Reference proteome</keyword>
<keyword evidence="4" id="KW-0732">Signal</keyword>
<dbReference type="OrthoDB" id="6157426at2759"/>
<dbReference type="GO" id="GO:0030154">
    <property type="term" value="P:cell differentiation"/>
    <property type="evidence" value="ECO:0007669"/>
    <property type="project" value="TreeGrafter"/>
</dbReference>
<name>A0A8B8DGB6_CRAVI</name>
<evidence type="ECO:0000256" key="3">
    <source>
        <dbReference type="ARBA" id="ARBA00023157"/>
    </source>
</evidence>
<evidence type="ECO:0000256" key="1">
    <source>
        <dbReference type="ARBA" id="ARBA00022690"/>
    </source>
</evidence>
<dbReference type="RefSeq" id="XP_022326745.1">
    <property type="nucleotide sequence ID" value="XM_022471037.1"/>
</dbReference>
<sequence length="185" mass="20889">MKIHRIMLFLLTFRTLFLLQVVLALDFPIQWETISSLCSQVLMLHCNDGYVADGDERLCGSDGETYLNFCFYAQGRCRKPDTTMEYFGPCMNSSTVDLPDTISSTPPPRTTTQDIIVQVFCSQATLDSCPINLDPLCGTDGKFYRNECFFAIEKCSQTSLQTQELEMCSTVKHETTLLPSIFGKK</sequence>
<reference evidence="7" key="1">
    <citation type="submission" date="2025-08" db="UniProtKB">
        <authorList>
            <consortium name="RefSeq"/>
        </authorList>
    </citation>
    <scope>IDENTIFICATION</scope>
    <source>
        <tissue evidence="7">Whole sample</tissue>
    </source>
</reference>
<evidence type="ECO:0000313" key="6">
    <source>
        <dbReference type="Proteomes" id="UP000694844"/>
    </source>
</evidence>